<sequence length="315" mass="32620">MTNRAAPDEGPHAVPTAMVRIHSGPAADSGAAAARSAPGADVPAPGEDRTVIGRAVAVLDAVAAATEPLSLAALTAATSLPKPTARRIANELVRRGVLAAAPGGYRLGPRLDYYGSRALRDDRLAATAQPYLWDLSWRTGGEIAWCGTLLGGELTFRSPPVFGHRYREAVGAQGWPSMAMLGPSVVLTAGGRLQVALDDRQAGEITQRGCRPLTRHSAVAPRRLTANLAAARDAGFASEQEQALDGWCCAAAVVRGADERPVGIVGVTGRGGAAQRSIQRVLIAAAGGIARELRTGTSSDRPRPCCFLPESASAQ</sequence>
<accession>A0A7K0DK13</accession>
<feature type="region of interest" description="Disordered" evidence="4">
    <location>
        <begin position="25"/>
        <end position="46"/>
    </location>
</feature>
<dbReference type="Proteomes" id="UP000431401">
    <property type="component" value="Unassembled WGS sequence"/>
</dbReference>
<evidence type="ECO:0000259" key="6">
    <source>
        <dbReference type="PROSITE" id="PS51078"/>
    </source>
</evidence>
<dbReference type="Pfam" id="PF01614">
    <property type="entry name" value="IclR_C"/>
    <property type="match status" value="1"/>
</dbReference>
<dbReference type="PROSITE" id="PS51078">
    <property type="entry name" value="ICLR_ED"/>
    <property type="match status" value="1"/>
</dbReference>
<proteinExistence type="predicted"/>
<dbReference type="Gene3D" id="3.30.450.40">
    <property type="match status" value="1"/>
</dbReference>
<keyword evidence="1" id="KW-0805">Transcription regulation</keyword>
<dbReference type="InterPro" id="IPR050707">
    <property type="entry name" value="HTH_MetabolicPath_Reg"/>
</dbReference>
<evidence type="ECO:0000313" key="8">
    <source>
        <dbReference type="Proteomes" id="UP000431401"/>
    </source>
</evidence>
<dbReference type="SUPFAM" id="SSF55781">
    <property type="entry name" value="GAF domain-like"/>
    <property type="match status" value="1"/>
</dbReference>
<dbReference type="GO" id="GO:0003677">
    <property type="term" value="F:DNA binding"/>
    <property type="evidence" value="ECO:0007669"/>
    <property type="project" value="UniProtKB-KW"/>
</dbReference>
<dbReference type="SMART" id="SM00346">
    <property type="entry name" value="HTH_ICLR"/>
    <property type="match status" value="1"/>
</dbReference>
<dbReference type="PROSITE" id="PS51077">
    <property type="entry name" value="HTH_ICLR"/>
    <property type="match status" value="1"/>
</dbReference>
<dbReference type="RefSeq" id="WP_153339792.1">
    <property type="nucleotide sequence ID" value="NZ_WEGI01000003.1"/>
</dbReference>
<keyword evidence="3" id="KW-0804">Transcription</keyword>
<dbReference type="AlphaFoldDB" id="A0A7K0DK13"/>
<feature type="compositionally biased region" description="Low complexity" evidence="4">
    <location>
        <begin position="25"/>
        <end position="44"/>
    </location>
</feature>
<dbReference type="OrthoDB" id="60629at2"/>
<name>A0A7K0DK13_9NOCA</name>
<feature type="domain" description="IclR-ED" evidence="6">
    <location>
        <begin position="110"/>
        <end position="295"/>
    </location>
</feature>
<dbReference type="GO" id="GO:0003700">
    <property type="term" value="F:DNA-binding transcription factor activity"/>
    <property type="evidence" value="ECO:0007669"/>
    <property type="project" value="TreeGrafter"/>
</dbReference>
<dbReference type="Gene3D" id="1.10.10.10">
    <property type="entry name" value="Winged helix-like DNA-binding domain superfamily/Winged helix DNA-binding domain"/>
    <property type="match status" value="1"/>
</dbReference>
<organism evidence="7 8">
    <name type="scientific">Nocardia aurantia</name>
    <dbReference type="NCBI Taxonomy" id="2585199"/>
    <lineage>
        <taxon>Bacteria</taxon>
        <taxon>Bacillati</taxon>
        <taxon>Actinomycetota</taxon>
        <taxon>Actinomycetes</taxon>
        <taxon>Mycobacteriales</taxon>
        <taxon>Nocardiaceae</taxon>
        <taxon>Nocardia</taxon>
    </lineage>
</organism>
<reference evidence="7 8" key="1">
    <citation type="submission" date="2019-10" db="EMBL/GenBank/DDBJ databases">
        <title>Nocardia macrotermitis sp. nov. and Nocardia aurantia sp. nov., isolated from the gut of fungus growing-termite Macrotermes natalensis.</title>
        <authorList>
            <person name="Benndorf R."/>
            <person name="Schwitalla J."/>
            <person name="Martin K."/>
            <person name="De Beer W."/>
            <person name="Kaster A.-K."/>
            <person name="Vollmers J."/>
            <person name="Poulsen M."/>
            <person name="Beemelmanns C."/>
        </authorList>
    </citation>
    <scope>NUCLEOTIDE SEQUENCE [LARGE SCALE GENOMIC DNA]</scope>
    <source>
        <strain evidence="7 8">RB56</strain>
    </source>
</reference>
<evidence type="ECO:0000256" key="2">
    <source>
        <dbReference type="ARBA" id="ARBA00023125"/>
    </source>
</evidence>
<dbReference type="SUPFAM" id="SSF46785">
    <property type="entry name" value="Winged helix' DNA-binding domain"/>
    <property type="match status" value="1"/>
</dbReference>
<dbReference type="InterPro" id="IPR036390">
    <property type="entry name" value="WH_DNA-bd_sf"/>
</dbReference>
<evidence type="ECO:0000313" key="7">
    <source>
        <dbReference type="EMBL" id="MQY25931.1"/>
    </source>
</evidence>
<feature type="domain" description="HTH iclR-type" evidence="5">
    <location>
        <begin position="49"/>
        <end position="109"/>
    </location>
</feature>
<dbReference type="EMBL" id="WEGI01000003">
    <property type="protein sequence ID" value="MQY25931.1"/>
    <property type="molecule type" value="Genomic_DNA"/>
</dbReference>
<keyword evidence="2" id="KW-0238">DNA-binding</keyword>
<dbReference type="PANTHER" id="PTHR30136:SF35">
    <property type="entry name" value="HTH-TYPE TRANSCRIPTIONAL REGULATOR RV1719"/>
    <property type="match status" value="1"/>
</dbReference>
<dbReference type="InterPro" id="IPR005471">
    <property type="entry name" value="Tscrpt_reg_IclR_N"/>
</dbReference>
<protein>
    <recommendedName>
        <fullName evidence="9">IclR family transcriptional regulator</fullName>
    </recommendedName>
</protein>
<evidence type="ECO:0000256" key="4">
    <source>
        <dbReference type="SAM" id="MobiDB-lite"/>
    </source>
</evidence>
<evidence type="ECO:0000256" key="1">
    <source>
        <dbReference type="ARBA" id="ARBA00023015"/>
    </source>
</evidence>
<evidence type="ECO:0000259" key="5">
    <source>
        <dbReference type="PROSITE" id="PS51077"/>
    </source>
</evidence>
<dbReference type="Pfam" id="PF09339">
    <property type="entry name" value="HTH_IclR"/>
    <property type="match status" value="1"/>
</dbReference>
<dbReference type="PANTHER" id="PTHR30136">
    <property type="entry name" value="HELIX-TURN-HELIX TRANSCRIPTIONAL REGULATOR, ICLR FAMILY"/>
    <property type="match status" value="1"/>
</dbReference>
<dbReference type="GO" id="GO:0045892">
    <property type="term" value="P:negative regulation of DNA-templated transcription"/>
    <property type="evidence" value="ECO:0007669"/>
    <property type="project" value="TreeGrafter"/>
</dbReference>
<dbReference type="InterPro" id="IPR014757">
    <property type="entry name" value="Tscrpt_reg_IclR_C"/>
</dbReference>
<dbReference type="InterPro" id="IPR029016">
    <property type="entry name" value="GAF-like_dom_sf"/>
</dbReference>
<gene>
    <name evidence="7" type="ORF">NRB56_14900</name>
</gene>
<keyword evidence="8" id="KW-1185">Reference proteome</keyword>
<comment type="caution">
    <text evidence="7">The sequence shown here is derived from an EMBL/GenBank/DDBJ whole genome shotgun (WGS) entry which is preliminary data.</text>
</comment>
<evidence type="ECO:0008006" key="9">
    <source>
        <dbReference type="Google" id="ProtNLM"/>
    </source>
</evidence>
<dbReference type="InterPro" id="IPR036388">
    <property type="entry name" value="WH-like_DNA-bd_sf"/>
</dbReference>
<evidence type="ECO:0000256" key="3">
    <source>
        <dbReference type="ARBA" id="ARBA00023163"/>
    </source>
</evidence>